<dbReference type="HOGENOM" id="CLU_1004453_0_0_11"/>
<evidence type="ECO:0000256" key="1">
    <source>
        <dbReference type="SAM" id="MobiDB-lite"/>
    </source>
</evidence>
<accession>G2PH90</accession>
<keyword evidence="2" id="KW-0614">Plasmid</keyword>
<geneLocation type="plasmid" evidence="2 3">
    <name>pSTRVI01</name>
</geneLocation>
<proteinExistence type="predicted"/>
<dbReference type="AlphaFoldDB" id="G2PH90"/>
<keyword evidence="3" id="KW-1185">Reference proteome</keyword>
<evidence type="ECO:0000313" key="2">
    <source>
        <dbReference type="EMBL" id="AEM88736.1"/>
    </source>
</evidence>
<name>G2PH90_STRV4</name>
<protein>
    <submittedName>
        <fullName evidence="2">Uncharacterized protein</fullName>
    </submittedName>
</protein>
<evidence type="ECO:0000313" key="3">
    <source>
        <dbReference type="Proteomes" id="UP000008703"/>
    </source>
</evidence>
<dbReference type="KEGG" id="svl:Strvi_9485"/>
<feature type="region of interest" description="Disordered" evidence="1">
    <location>
        <begin position="144"/>
        <end position="258"/>
    </location>
</feature>
<feature type="region of interest" description="Disordered" evidence="1">
    <location>
        <begin position="80"/>
        <end position="112"/>
    </location>
</feature>
<dbReference type="Proteomes" id="UP000008703">
    <property type="component" value="Plasmid pSTRVI01"/>
</dbReference>
<organism evidence="2 3">
    <name type="scientific">Streptomyces violaceusniger (strain Tu 4113)</name>
    <dbReference type="NCBI Taxonomy" id="653045"/>
    <lineage>
        <taxon>Bacteria</taxon>
        <taxon>Bacillati</taxon>
        <taxon>Actinomycetota</taxon>
        <taxon>Actinomycetes</taxon>
        <taxon>Kitasatosporales</taxon>
        <taxon>Streptomycetaceae</taxon>
        <taxon>Streptomyces</taxon>
        <taxon>Streptomyces violaceusniger group</taxon>
    </lineage>
</organism>
<gene>
    <name evidence="2" type="ORF">Strvi_9485</name>
</gene>
<sequence length="277" mass="29913">MGWTVGCSRGCRAGPRGGPRVGSAFRRGGASFQVSAYGQPFWSCRHLFLRQPERDMSQSAGQRVCATPRPVLLVFQQVGKRSAKTPDGEGRRPHPLPLARPMTQRGRIPPTTAACRSWRPRWTCCANMGRPDLRSGGSAVATASRCGTRLATPPRCRSRPPPLSRPDDRTRQPYLAHPSAPIGLQCRRGQLTGPAAGRARGRPRCGRSPWSGTSRPNCPAPSPASPAAPSPRGGLHARDPLRAGWGADRSPAGGAADWRSLIRRWASAAPRRRPPLR</sequence>
<dbReference type="EMBL" id="CP002995">
    <property type="protein sequence ID" value="AEM88736.1"/>
    <property type="molecule type" value="Genomic_DNA"/>
</dbReference>
<reference evidence="2" key="1">
    <citation type="submission" date="2011-08" db="EMBL/GenBank/DDBJ databases">
        <title>Complete sequence of plasmid 1 of Streptomyces violaceusniger Tu 4113.</title>
        <authorList>
            <consortium name="US DOE Joint Genome Institute"/>
            <person name="Lucas S."/>
            <person name="Han J."/>
            <person name="Lapidus A."/>
            <person name="Cheng J.-F."/>
            <person name="Goodwin L."/>
            <person name="Pitluck S."/>
            <person name="Peters L."/>
            <person name="Ivanova N."/>
            <person name="Daligault H."/>
            <person name="Detter J.C."/>
            <person name="Han C."/>
            <person name="Tapia R."/>
            <person name="Land M."/>
            <person name="Hauser L."/>
            <person name="Kyrpides N."/>
            <person name="Ivanova N."/>
            <person name="Pagani I."/>
            <person name="Hagen A."/>
            <person name="Katz L."/>
            <person name="Fiedler H.-P."/>
            <person name="Keasling J."/>
            <person name="Fortman J."/>
            <person name="Woyke T."/>
        </authorList>
    </citation>
    <scope>NUCLEOTIDE SEQUENCE [LARGE SCALE GENOMIC DNA]</scope>
    <source>
        <strain evidence="2">Tu 4113</strain>
        <plasmid evidence="2">pSTRVI01</plasmid>
    </source>
</reference>
<feature type="compositionally biased region" description="Pro residues" evidence="1">
    <location>
        <begin position="218"/>
        <end position="229"/>
    </location>
</feature>